<dbReference type="InterPro" id="IPR032675">
    <property type="entry name" value="LRR_dom_sf"/>
</dbReference>
<dbReference type="SMART" id="SM00369">
    <property type="entry name" value="LRR_TYP"/>
    <property type="match status" value="7"/>
</dbReference>
<keyword evidence="8 12" id="KW-1133">Transmembrane helix</keyword>
<evidence type="ECO:0000313" key="13">
    <source>
        <dbReference type="EMBL" id="KAB1669983.1"/>
    </source>
</evidence>
<dbReference type="Proteomes" id="UP000327439">
    <property type="component" value="Unassembled WGS sequence"/>
</dbReference>
<dbReference type="PANTHER" id="PTHR48062:SF37">
    <property type="entry name" value="LRR RECEPTOR-LIKE SERINE_THREONINE-PROTEIN KINASE FLS2"/>
    <property type="match status" value="1"/>
</dbReference>
<keyword evidence="3" id="KW-1003">Cell membrane</keyword>
<proteinExistence type="inferred from homology"/>
<accession>A0A5J5NC65</accession>
<feature type="non-terminal residue" evidence="13">
    <location>
        <position position="1"/>
    </location>
</feature>
<dbReference type="AlphaFoldDB" id="A0A5J5NC65"/>
<evidence type="ECO:0000256" key="6">
    <source>
        <dbReference type="ARBA" id="ARBA00022729"/>
    </source>
</evidence>
<dbReference type="FunFam" id="3.80.10.10:FF:000095">
    <property type="entry name" value="LRR receptor-like serine/threonine-protein kinase GSO1"/>
    <property type="match status" value="1"/>
</dbReference>
<evidence type="ECO:0000256" key="10">
    <source>
        <dbReference type="ARBA" id="ARBA00023170"/>
    </source>
</evidence>
<keyword evidence="14" id="KW-1185">Reference proteome</keyword>
<evidence type="ECO:0000256" key="5">
    <source>
        <dbReference type="ARBA" id="ARBA00022692"/>
    </source>
</evidence>
<comment type="similarity">
    <text evidence="2">Belongs to the RLP family.</text>
</comment>
<name>A0A5J5NC65_GOSBA</name>
<evidence type="ECO:0008006" key="15">
    <source>
        <dbReference type="Google" id="ProtNLM"/>
    </source>
</evidence>
<evidence type="ECO:0000256" key="4">
    <source>
        <dbReference type="ARBA" id="ARBA00022614"/>
    </source>
</evidence>
<comment type="subcellular location">
    <subcellularLocation>
        <location evidence="1">Cell membrane</location>
        <topology evidence="1">Single-pass type I membrane protein</topology>
    </subcellularLocation>
</comment>
<organism evidence="13 14">
    <name type="scientific">Gossypium barbadense</name>
    <name type="common">Sea Island cotton</name>
    <name type="synonym">Hibiscus barbadensis</name>
    <dbReference type="NCBI Taxonomy" id="3634"/>
    <lineage>
        <taxon>Eukaryota</taxon>
        <taxon>Viridiplantae</taxon>
        <taxon>Streptophyta</taxon>
        <taxon>Embryophyta</taxon>
        <taxon>Tracheophyta</taxon>
        <taxon>Spermatophyta</taxon>
        <taxon>Magnoliopsida</taxon>
        <taxon>eudicotyledons</taxon>
        <taxon>Gunneridae</taxon>
        <taxon>Pentapetalae</taxon>
        <taxon>rosids</taxon>
        <taxon>malvids</taxon>
        <taxon>Malvales</taxon>
        <taxon>Malvaceae</taxon>
        <taxon>Malvoideae</taxon>
        <taxon>Gossypium</taxon>
    </lineage>
</organism>
<evidence type="ECO:0000313" key="14">
    <source>
        <dbReference type="Proteomes" id="UP000327439"/>
    </source>
</evidence>
<evidence type="ECO:0000256" key="7">
    <source>
        <dbReference type="ARBA" id="ARBA00022737"/>
    </source>
</evidence>
<dbReference type="PRINTS" id="PR00019">
    <property type="entry name" value="LEURICHRPT"/>
</dbReference>
<dbReference type="Pfam" id="PF13855">
    <property type="entry name" value="LRR_8"/>
    <property type="match status" value="2"/>
</dbReference>
<evidence type="ECO:0000256" key="11">
    <source>
        <dbReference type="ARBA" id="ARBA00023180"/>
    </source>
</evidence>
<dbReference type="InterPro" id="IPR051502">
    <property type="entry name" value="RLP_Defense_Trigger"/>
</dbReference>
<gene>
    <name evidence="13" type="ORF">ES319_1Z208400v1</name>
</gene>
<keyword evidence="7" id="KW-0677">Repeat</keyword>
<dbReference type="Pfam" id="PF00560">
    <property type="entry name" value="LRR_1"/>
    <property type="match status" value="8"/>
</dbReference>
<reference evidence="14" key="1">
    <citation type="journal article" date="2020" name="Nat. Genet.">
        <title>Genomic diversifications of five Gossypium allopolyploid species and their impact on cotton improvement.</title>
        <authorList>
            <person name="Chen Z.J."/>
            <person name="Sreedasyam A."/>
            <person name="Ando A."/>
            <person name="Song Q."/>
            <person name="De Santiago L.M."/>
            <person name="Hulse-Kemp A.M."/>
            <person name="Ding M."/>
            <person name="Ye W."/>
            <person name="Kirkbride R.C."/>
            <person name="Jenkins J."/>
            <person name="Plott C."/>
            <person name="Lovell J."/>
            <person name="Lin Y.M."/>
            <person name="Vaughn R."/>
            <person name="Liu B."/>
            <person name="Simpson S."/>
            <person name="Scheffler B.E."/>
            <person name="Wen L."/>
            <person name="Saski C.A."/>
            <person name="Grover C.E."/>
            <person name="Hu G."/>
            <person name="Conover J.L."/>
            <person name="Carlson J.W."/>
            <person name="Shu S."/>
            <person name="Boston L.B."/>
            <person name="Williams M."/>
            <person name="Peterson D.G."/>
            <person name="McGee K."/>
            <person name="Jones D.C."/>
            <person name="Wendel J.F."/>
            <person name="Stelly D.M."/>
            <person name="Grimwood J."/>
            <person name="Schmutz J."/>
        </authorList>
    </citation>
    <scope>NUCLEOTIDE SEQUENCE [LARGE SCALE GENOMIC DNA]</scope>
    <source>
        <strain evidence="14">cv. 3-79</strain>
    </source>
</reference>
<dbReference type="PANTHER" id="PTHR48062">
    <property type="entry name" value="RECEPTOR-LIKE PROTEIN 14"/>
    <property type="match status" value="1"/>
</dbReference>
<dbReference type="Gene3D" id="3.80.10.10">
    <property type="entry name" value="Ribonuclease Inhibitor"/>
    <property type="match status" value="2"/>
</dbReference>
<keyword evidence="6" id="KW-0732">Signal</keyword>
<dbReference type="FunFam" id="3.80.10.10:FF:000213">
    <property type="entry name" value="Tyrosine-sulfated glycopeptide receptor 1"/>
    <property type="match status" value="1"/>
</dbReference>
<dbReference type="SUPFAM" id="SSF52058">
    <property type="entry name" value="L domain-like"/>
    <property type="match status" value="2"/>
</dbReference>
<keyword evidence="9 12" id="KW-0472">Membrane</keyword>
<protein>
    <recommendedName>
        <fullName evidence="15">Leucine-rich repeat-containing N-terminal plant-type domain-containing protein</fullName>
    </recommendedName>
</protein>
<keyword evidence="4" id="KW-0433">Leucine-rich repeat</keyword>
<evidence type="ECO:0000256" key="2">
    <source>
        <dbReference type="ARBA" id="ARBA00009592"/>
    </source>
</evidence>
<dbReference type="EMBL" id="ML706767">
    <property type="protein sequence ID" value="KAB1669983.1"/>
    <property type="molecule type" value="Genomic_DNA"/>
</dbReference>
<dbReference type="FunFam" id="3.80.10.10:FF:000041">
    <property type="entry name" value="LRR receptor-like serine/threonine-protein kinase ERECTA"/>
    <property type="match status" value="1"/>
</dbReference>
<keyword evidence="5 12" id="KW-0812">Transmembrane</keyword>
<evidence type="ECO:0000256" key="9">
    <source>
        <dbReference type="ARBA" id="ARBA00023136"/>
    </source>
</evidence>
<evidence type="ECO:0000256" key="12">
    <source>
        <dbReference type="SAM" id="Phobius"/>
    </source>
</evidence>
<feature type="transmembrane region" description="Helical" evidence="12">
    <location>
        <begin position="706"/>
        <end position="728"/>
    </location>
</feature>
<evidence type="ECO:0000256" key="8">
    <source>
        <dbReference type="ARBA" id="ARBA00022989"/>
    </source>
</evidence>
<dbReference type="GO" id="GO:0005886">
    <property type="term" value="C:plasma membrane"/>
    <property type="evidence" value="ECO:0007669"/>
    <property type="project" value="UniProtKB-SubCell"/>
</dbReference>
<keyword evidence="11" id="KW-0325">Glycoprotein</keyword>
<sequence length="732" mass="81434">RKYILTDLVSTPAFCKALGYSLFLKFCPKSGFIGSLPNQGWCDLRNLEVLNVNRNTLEGTLPHCFSNLPSLRELDISRNHFQIPLSFAPFANLSSLKVLLSNQNKMVMEPSFYTSVPKFQLKFISSSKCITSLQLNLEFPTFLYYQYDLRYVDVSQNNFSGTVPTWLLENNTKLEVLILMGNSFTGPLSLSLAPNSNVSLIDISQNKLQGQIPISICPTFPHLSLLFLSKNAFEGDIPPCLSGMKDLWILDLSNNQLSGRVPEELITKSSLTILRLSNNNLSGHVLPVILNANGLLKLYLDGNNFSGEMANVDVSISEFPTSLREINLGNNKFYGNLPRLIGNVPFLEKLALSENGFEGSIPMEFCNLNYLEFLDLSENNLFGSIPTCFNPPDIKHVHLHGNRLSGPLPIAFYNSSSLVTLDLGGNNLIGSIPKWIGTLSSLSVLLLKASNLHGRIPVQLCKLYSLSMIDLSHNMFYGFIPSCLGNLTLKTKYQKTLTSYSEASDVLEDILPYHKEYPETYMEEWVQFTTKSRSYSYGGLILEDMTGIDLSCNKLTGQIPPELGNLSQIHSLNLSDNNLTGVIPSSFSNLKQIESLDLSYNSLSGEIPNQLVELNSLEVFSVAQNNLSGSIPEPKAQFGTFIESSYEGNPFLCGAILHKSCSRINSPSTISTISDDKGEDGLFVVLLTIFAVLYINPYWRRSWFSFVGKCITTCRFSIGGSFLAYYIFKRCV</sequence>
<evidence type="ECO:0000256" key="3">
    <source>
        <dbReference type="ARBA" id="ARBA00022475"/>
    </source>
</evidence>
<dbReference type="InterPro" id="IPR003591">
    <property type="entry name" value="Leu-rich_rpt_typical-subtyp"/>
</dbReference>
<dbReference type="OrthoDB" id="4691307at2759"/>
<keyword evidence="10" id="KW-0675">Receptor</keyword>
<dbReference type="InterPro" id="IPR001611">
    <property type="entry name" value="Leu-rich_rpt"/>
</dbReference>
<evidence type="ECO:0000256" key="1">
    <source>
        <dbReference type="ARBA" id="ARBA00004251"/>
    </source>
</evidence>
<feature type="transmembrane region" description="Helical" evidence="12">
    <location>
        <begin position="681"/>
        <end position="699"/>
    </location>
</feature>